<sequence length="537" mass="55488">MFSRRVFGGNPDSFKLVLEYGRDDTYVPDHLSGQVRLPVALATVEFEFNSDESEASVLERFTQAKSRIAFERMEERVLLKLAPHEASSSVSSLGASAGAGVGAVGAVDGAVSARGNGGAGVGAKLSVACVSPVLRCVQAVRTSSAGSVPEAVLTALFKHCDQSGVWKLRGAEGFGNFWCRCGGRGHVQREGSGGRPLHSLFDLVVGTSTGAIVAVGLGVLHFSLDQCEAVYTGLGHKVFNQASASGGSAATRDDPASTTAASLSATGPASASSGGAGAAQPPPSAAAAAAASGGGGWRDSLFRVVRGTSTNLRYAVYGCKHDAATFEALLKQMCDVQKLGAPLEARGSCRTYALLARQEVWHGGRPLATLLLQVTRPAALLRPADFAALAPQLYGMVVTAAAPLPPAAVGALLRAGARAVLCPDRPLLPPTPRQLSPEPSLCPLPARQPQPPLAWRDSTSLSGGLPPPPSGSQPPHQPRQQEQQEQQAPGQRCAGEVSDFFRVLVSELVGGGTALGALGEAERRHPALSGRVAFRHL</sequence>
<feature type="compositionally biased region" description="Pro residues" evidence="3">
    <location>
        <begin position="465"/>
        <end position="477"/>
    </location>
</feature>
<dbReference type="GO" id="GO:0016042">
    <property type="term" value="P:lipid catabolic process"/>
    <property type="evidence" value="ECO:0007669"/>
    <property type="project" value="UniProtKB-KW"/>
</dbReference>
<evidence type="ECO:0000313" key="4">
    <source>
        <dbReference type="EMBL" id="PNH02357.1"/>
    </source>
</evidence>
<protein>
    <submittedName>
        <fullName evidence="4">Calcium-independent phospholipase A2-gamma</fullName>
    </submittedName>
</protein>
<gene>
    <name evidence="4" type="ORF">TSOC_011674</name>
</gene>
<comment type="caution">
    <text evidence="4">The sequence shown here is derived from an EMBL/GenBank/DDBJ whole genome shotgun (WGS) entry which is preliminary data.</text>
</comment>
<dbReference type="Gene3D" id="3.40.1090.10">
    <property type="entry name" value="Cytosolic phospholipase A2 catalytic domain"/>
    <property type="match status" value="1"/>
</dbReference>
<feature type="region of interest" description="Disordered" evidence="3">
    <location>
        <begin position="245"/>
        <end position="295"/>
    </location>
</feature>
<dbReference type="EMBL" id="PGGS01000670">
    <property type="protein sequence ID" value="PNH02357.1"/>
    <property type="molecule type" value="Genomic_DNA"/>
</dbReference>
<dbReference type="AlphaFoldDB" id="A0A2J7ZQ10"/>
<feature type="compositionally biased region" description="Low complexity" evidence="3">
    <location>
        <begin position="453"/>
        <end position="464"/>
    </location>
</feature>
<keyword evidence="2" id="KW-0443">Lipid metabolism</keyword>
<feature type="compositionally biased region" description="Low complexity" evidence="3">
    <location>
        <begin position="256"/>
        <end position="273"/>
    </location>
</feature>
<organism evidence="4 5">
    <name type="scientific">Tetrabaena socialis</name>
    <dbReference type="NCBI Taxonomy" id="47790"/>
    <lineage>
        <taxon>Eukaryota</taxon>
        <taxon>Viridiplantae</taxon>
        <taxon>Chlorophyta</taxon>
        <taxon>core chlorophytes</taxon>
        <taxon>Chlorophyceae</taxon>
        <taxon>CS clade</taxon>
        <taxon>Chlamydomonadales</taxon>
        <taxon>Tetrabaenaceae</taxon>
        <taxon>Tetrabaena</taxon>
    </lineage>
</organism>
<dbReference type="GO" id="GO:0004620">
    <property type="term" value="F:phospholipase activity"/>
    <property type="evidence" value="ECO:0007669"/>
    <property type="project" value="TreeGrafter"/>
</dbReference>
<dbReference type="PANTHER" id="PTHR24185">
    <property type="entry name" value="CALCIUM-INDEPENDENT PHOSPHOLIPASE A2-GAMMA"/>
    <property type="match status" value="1"/>
</dbReference>
<evidence type="ECO:0000256" key="2">
    <source>
        <dbReference type="ARBA" id="ARBA00022963"/>
    </source>
</evidence>
<feature type="compositionally biased region" description="Low complexity" evidence="3">
    <location>
        <begin position="478"/>
        <end position="491"/>
    </location>
</feature>
<evidence type="ECO:0000256" key="1">
    <source>
        <dbReference type="ARBA" id="ARBA00022801"/>
    </source>
</evidence>
<proteinExistence type="predicted"/>
<dbReference type="PANTHER" id="PTHR24185:SF1">
    <property type="entry name" value="CALCIUM-INDEPENDENT PHOSPHOLIPASE A2-GAMMA"/>
    <property type="match status" value="1"/>
</dbReference>
<name>A0A2J7ZQ10_9CHLO</name>
<dbReference type="OrthoDB" id="630895at2759"/>
<keyword evidence="2" id="KW-0442">Lipid degradation</keyword>
<evidence type="ECO:0000313" key="5">
    <source>
        <dbReference type="Proteomes" id="UP000236333"/>
    </source>
</evidence>
<feature type="compositionally biased region" description="Pro residues" evidence="3">
    <location>
        <begin position="440"/>
        <end position="452"/>
    </location>
</feature>
<reference evidence="4 5" key="1">
    <citation type="journal article" date="2017" name="Mol. Biol. Evol.">
        <title>The 4-celled Tetrabaena socialis nuclear genome reveals the essential components for genetic control of cell number at the origin of multicellularity in the volvocine lineage.</title>
        <authorList>
            <person name="Featherston J."/>
            <person name="Arakaki Y."/>
            <person name="Hanschen E.R."/>
            <person name="Ferris P.J."/>
            <person name="Michod R.E."/>
            <person name="Olson B.J.S.C."/>
            <person name="Nozaki H."/>
            <person name="Durand P.M."/>
        </authorList>
    </citation>
    <scope>NUCLEOTIDE SEQUENCE [LARGE SCALE GENOMIC DNA]</scope>
    <source>
        <strain evidence="4 5">NIES-571</strain>
    </source>
</reference>
<dbReference type="InterPro" id="IPR016035">
    <property type="entry name" value="Acyl_Trfase/lysoPLipase"/>
</dbReference>
<dbReference type="Proteomes" id="UP000236333">
    <property type="component" value="Unassembled WGS sequence"/>
</dbReference>
<accession>A0A2J7ZQ10</accession>
<keyword evidence="5" id="KW-1185">Reference proteome</keyword>
<dbReference type="GO" id="GO:0016020">
    <property type="term" value="C:membrane"/>
    <property type="evidence" value="ECO:0007669"/>
    <property type="project" value="TreeGrafter"/>
</dbReference>
<feature type="region of interest" description="Disordered" evidence="3">
    <location>
        <begin position="430"/>
        <end position="493"/>
    </location>
</feature>
<dbReference type="SUPFAM" id="SSF52151">
    <property type="entry name" value="FabD/lysophospholipase-like"/>
    <property type="match status" value="1"/>
</dbReference>
<evidence type="ECO:0000256" key="3">
    <source>
        <dbReference type="SAM" id="MobiDB-lite"/>
    </source>
</evidence>
<keyword evidence="1" id="KW-0378">Hydrolase</keyword>
<dbReference type="GO" id="GO:0006631">
    <property type="term" value="P:fatty acid metabolic process"/>
    <property type="evidence" value="ECO:0007669"/>
    <property type="project" value="TreeGrafter"/>
</dbReference>